<evidence type="ECO:0000313" key="1">
    <source>
        <dbReference type="EMBL" id="PNW74303.1"/>
    </source>
</evidence>
<dbReference type="AlphaFoldDB" id="A0A2K3D193"/>
<dbReference type="RefSeq" id="XP_042917788.1">
    <property type="nucleotide sequence ID" value="XM_043069825.1"/>
</dbReference>
<sequence length="173" mass="18308">MAISSLACKSARVCRLRSTAAPCSLPRVSRNTVVKFQQPESAKASGLTQDVEAIAAQFNDETAHKLEQLAAEAMNKAVTSRKESVAEKSFYEVARSLSSIDAATAHEDLPDTEALLAGTFGAYYSGSGSKTPAIPTAAKAHKPADFADKLTALEQEALQKAREASTHPTIGQQ</sequence>
<protein>
    <submittedName>
        <fullName evidence="1">Uncharacterized protein</fullName>
    </submittedName>
</protein>
<dbReference type="InParanoid" id="A0A2K3D193"/>
<dbReference type="GeneID" id="66056102"/>
<name>A0A2K3D193_CHLRE</name>
<dbReference type="EMBL" id="CM008974">
    <property type="protein sequence ID" value="PNW74303.1"/>
    <property type="molecule type" value="Genomic_DNA"/>
</dbReference>
<dbReference type="Gramene" id="PNW74303">
    <property type="protein sequence ID" value="PNW74303"/>
    <property type="gene ID" value="CHLRE_13g603500v5"/>
</dbReference>
<evidence type="ECO:0000313" key="2">
    <source>
        <dbReference type="Proteomes" id="UP000006906"/>
    </source>
</evidence>
<dbReference type="KEGG" id="cre:CHLRE_13g603500v5"/>
<reference evidence="1 2" key="1">
    <citation type="journal article" date="2007" name="Science">
        <title>The Chlamydomonas genome reveals the evolution of key animal and plant functions.</title>
        <authorList>
            <person name="Merchant S.S."/>
            <person name="Prochnik S.E."/>
            <person name="Vallon O."/>
            <person name="Harris E.H."/>
            <person name="Karpowicz S.J."/>
            <person name="Witman G.B."/>
            <person name="Terry A."/>
            <person name="Salamov A."/>
            <person name="Fritz-Laylin L.K."/>
            <person name="Marechal-Drouard L."/>
            <person name="Marshall W.F."/>
            <person name="Qu L.H."/>
            <person name="Nelson D.R."/>
            <person name="Sanderfoot A.A."/>
            <person name="Spalding M.H."/>
            <person name="Kapitonov V.V."/>
            <person name="Ren Q."/>
            <person name="Ferris P."/>
            <person name="Lindquist E."/>
            <person name="Shapiro H."/>
            <person name="Lucas S.M."/>
            <person name="Grimwood J."/>
            <person name="Schmutz J."/>
            <person name="Cardol P."/>
            <person name="Cerutti H."/>
            <person name="Chanfreau G."/>
            <person name="Chen C.L."/>
            <person name="Cognat V."/>
            <person name="Croft M.T."/>
            <person name="Dent R."/>
            <person name="Dutcher S."/>
            <person name="Fernandez E."/>
            <person name="Fukuzawa H."/>
            <person name="Gonzalez-Ballester D."/>
            <person name="Gonzalez-Halphen D."/>
            <person name="Hallmann A."/>
            <person name="Hanikenne M."/>
            <person name="Hippler M."/>
            <person name="Inwood W."/>
            <person name="Jabbari K."/>
            <person name="Kalanon M."/>
            <person name="Kuras R."/>
            <person name="Lefebvre P.A."/>
            <person name="Lemaire S.D."/>
            <person name="Lobanov A.V."/>
            <person name="Lohr M."/>
            <person name="Manuell A."/>
            <person name="Meier I."/>
            <person name="Mets L."/>
            <person name="Mittag M."/>
            <person name="Mittelmeier T."/>
            <person name="Moroney J.V."/>
            <person name="Moseley J."/>
            <person name="Napoli C."/>
            <person name="Nedelcu A.M."/>
            <person name="Niyogi K."/>
            <person name="Novoselov S.V."/>
            <person name="Paulsen I.T."/>
            <person name="Pazour G."/>
            <person name="Purton S."/>
            <person name="Ral J.P."/>
            <person name="Riano-Pachon D.M."/>
            <person name="Riekhof W."/>
            <person name="Rymarquis L."/>
            <person name="Schroda M."/>
            <person name="Stern D."/>
            <person name="Umen J."/>
            <person name="Willows R."/>
            <person name="Wilson N."/>
            <person name="Zimmer S.L."/>
            <person name="Allmer J."/>
            <person name="Balk J."/>
            <person name="Bisova K."/>
            <person name="Chen C.J."/>
            <person name="Elias M."/>
            <person name="Gendler K."/>
            <person name="Hauser C."/>
            <person name="Lamb M.R."/>
            <person name="Ledford H."/>
            <person name="Long J.C."/>
            <person name="Minagawa J."/>
            <person name="Page M.D."/>
            <person name="Pan J."/>
            <person name="Pootakham W."/>
            <person name="Roje S."/>
            <person name="Rose A."/>
            <person name="Stahlberg E."/>
            <person name="Terauchi A.M."/>
            <person name="Yang P."/>
            <person name="Ball S."/>
            <person name="Bowler C."/>
            <person name="Dieckmann C.L."/>
            <person name="Gladyshev V.N."/>
            <person name="Green P."/>
            <person name="Jorgensen R."/>
            <person name="Mayfield S."/>
            <person name="Mueller-Roeber B."/>
            <person name="Rajamani S."/>
            <person name="Sayre R.T."/>
            <person name="Brokstein P."/>
            <person name="Dubchak I."/>
            <person name="Goodstein D."/>
            <person name="Hornick L."/>
            <person name="Huang Y.W."/>
            <person name="Jhaveri J."/>
            <person name="Luo Y."/>
            <person name="Martinez D."/>
            <person name="Ngau W.C."/>
            <person name="Otillar B."/>
            <person name="Poliakov A."/>
            <person name="Porter A."/>
            <person name="Szajkowski L."/>
            <person name="Werner G."/>
            <person name="Zhou K."/>
            <person name="Grigoriev I.V."/>
            <person name="Rokhsar D.S."/>
            <person name="Grossman A.R."/>
        </authorList>
    </citation>
    <scope>NUCLEOTIDE SEQUENCE [LARGE SCALE GENOMIC DNA]</scope>
    <source>
        <strain evidence="2">CC-503</strain>
    </source>
</reference>
<accession>A0A2K3D193</accession>
<organism evidence="1 2">
    <name type="scientific">Chlamydomonas reinhardtii</name>
    <name type="common">Chlamydomonas smithii</name>
    <dbReference type="NCBI Taxonomy" id="3055"/>
    <lineage>
        <taxon>Eukaryota</taxon>
        <taxon>Viridiplantae</taxon>
        <taxon>Chlorophyta</taxon>
        <taxon>core chlorophytes</taxon>
        <taxon>Chlorophyceae</taxon>
        <taxon>CS clade</taxon>
        <taxon>Chlamydomonadales</taxon>
        <taxon>Chlamydomonadaceae</taxon>
        <taxon>Chlamydomonas</taxon>
    </lineage>
</organism>
<dbReference type="Proteomes" id="UP000006906">
    <property type="component" value="Chromosome 13"/>
</dbReference>
<dbReference type="OrthoDB" id="10373140at2759"/>
<proteinExistence type="predicted"/>
<gene>
    <name evidence="1" type="ORF">CHLRE_13g603500v5</name>
</gene>
<keyword evidence="2" id="KW-1185">Reference proteome</keyword>